<dbReference type="AlphaFoldDB" id="A0A0A9G4Q1"/>
<reference evidence="2" key="1">
    <citation type="submission" date="2014-09" db="EMBL/GenBank/DDBJ databases">
        <authorList>
            <person name="Magalhaes I.L.F."/>
            <person name="Oliveira U."/>
            <person name="Santos F.R."/>
            <person name="Vidigal T.H.D.A."/>
            <person name="Brescovit A.D."/>
            <person name="Santos A.J."/>
        </authorList>
    </citation>
    <scope>NUCLEOTIDE SEQUENCE</scope>
    <source>
        <tissue evidence="2">Shoot tissue taken approximately 20 cm above the soil surface</tissue>
    </source>
</reference>
<protein>
    <submittedName>
        <fullName evidence="2">Uncharacterized protein</fullName>
    </submittedName>
</protein>
<name>A0A0A9G4Q1_ARUDO</name>
<accession>A0A0A9G4Q1</accession>
<dbReference type="EMBL" id="GBRH01180375">
    <property type="protein sequence ID" value="JAE17521.1"/>
    <property type="molecule type" value="Transcribed_RNA"/>
</dbReference>
<sequence length="31" mass="3369">MPSAAALPPRRRAPSPRRRCTSASCTATRSR</sequence>
<evidence type="ECO:0000313" key="2">
    <source>
        <dbReference type="EMBL" id="JAE17521.1"/>
    </source>
</evidence>
<reference evidence="2" key="2">
    <citation type="journal article" date="2015" name="Data Brief">
        <title>Shoot transcriptome of the giant reed, Arundo donax.</title>
        <authorList>
            <person name="Barrero R.A."/>
            <person name="Guerrero F.D."/>
            <person name="Moolhuijzen P."/>
            <person name="Goolsby J.A."/>
            <person name="Tidwell J."/>
            <person name="Bellgard S.E."/>
            <person name="Bellgard M.I."/>
        </authorList>
    </citation>
    <scope>NUCLEOTIDE SEQUENCE</scope>
    <source>
        <tissue evidence="2">Shoot tissue taken approximately 20 cm above the soil surface</tissue>
    </source>
</reference>
<feature type="region of interest" description="Disordered" evidence="1">
    <location>
        <begin position="1"/>
        <end position="31"/>
    </location>
</feature>
<evidence type="ECO:0000256" key="1">
    <source>
        <dbReference type="SAM" id="MobiDB-lite"/>
    </source>
</evidence>
<organism evidence="2">
    <name type="scientific">Arundo donax</name>
    <name type="common">Giant reed</name>
    <name type="synonym">Donax arundinaceus</name>
    <dbReference type="NCBI Taxonomy" id="35708"/>
    <lineage>
        <taxon>Eukaryota</taxon>
        <taxon>Viridiplantae</taxon>
        <taxon>Streptophyta</taxon>
        <taxon>Embryophyta</taxon>
        <taxon>Tracheophyta</taxon>
        <taxon>Spermatophyta</taxon>
        <taxon>Magnoliopsida</taxon>
        <taxon>Liliopsida</taxon>
        <taxon>Poales</taxon>
        <taxon>Poaceae</taxon>
        <taxon>PACMAD clade</taxon>
        <taxon>Arundinoideae</taxon>
        <taxon>Arundineae</taxon>
        <taxon>Arundo</taxon>
    </lineage>
</organism>
<proteinExistence type="predicted"/>
<feature type="compositionally biased region" description="Basic residues" evidence="1">
    <location>
        <begin position="9"/>
        <end position="20"/>
    </location>
</feature>